<dbReference type="AlphaFoldDB" id="A0A5N8XXT7"/>
<feature type="non-terminal residue" evidence="2">
    <location>
        <position position="84"/>
    </location>
</feature>
<keyword evidence="3" id="KW-1185">Reference proteome</keyword>
<name>A0A5N8XXT7_9ACTN</name>
<proteinExistence type="predicted"/>
<feature type="compositionally biased region" description="Gly residues" evidence="1">
    <location>
        <begin position="1"/>
        <end position="10"/>
    </location>
</feature>
<evidence type="ECO:0000313" key="2">
    <source>
        <dbReference type="EMBL" id="MPY64076.1"/>
    </source>
</evidence>
<evidence type="ECO:0000313" key="3">
    <source>
        <dbReference type="Proteomes" id="UP000400924"/>
    </source>
</evidence>
<feature type="compositionally biased region" description="Basic and acidic residues" evidence="1">
    <location>
        <begin position="36"/>
        <end position="46"/>
    </location>
</feature>
<sequence>MSEASGNGGEPRGHTCPECAAPRAPDGTPSCSCNRRASEALRDARTAEAAAAEDFDPLRIRPYVELGGESEGSRAAPTPAPPSP</sequence>
<comment type="caution">
    <text evidence="2">The sequence shown here is derived from an EMBL/GenBank/DDBJ whole genome shotgun (WGS) entry which is preliminary data.</text>
</comment>
<evidence type="ECO:0000256" key="1">
    <source>
        <dbReference type="SAM" id="MobiDB-lite"/>
    </source>
</evidence>
<reference evidence="2 3" key="1">
    <citation type="submission" date="2019-07" db="EMBL/GenBank/DDBJ databases">
        <title>New species of Amycolatopsis and Streptomyces.</title>
        <authorList>
            <person name="Duangmal K."/>
            <person name="Teo W.F.A."/>
            <person name="Lipun K."/>
        </authorList>
    </citation>
    <scope>NUCLEOTIDE SEQUENCE [LARGE SCALE GENOMIC DNA]</scope>
    <source>
        <strain evidence="2 3">NBRC 106415</strain>
    </source>
</reference>
<protein>
    <recommendedName>
        <fullName evidence="4">Peptidoglycan-binding protein</fullName>
    </recommendedName>
</protein>
<evidence type="ECO:0008006" key="4">
    <source>
        <dbReference type="Google" id="ProtNLM"/>
    </source>
</evidence>
<dbReference type="EMBL" id="VJZC01000707">
    <property type="protein sequence ID" value="MPY64076.1"/>
    <property type="molecule type" value="Genomic_DNA"/>
</dbReference>
<gene>
    <name evidence="2" type="ORF">FNH08_45050</name>
</gene>
<accession>A0A5N8XXT7</accession>
<organism evidence="2 3">
    <name type="scientific">Streptomyces spongiae</name>
    <dbReference type="NCBI Taxonomy" id="565072"/>
    <lineage>
        <taxon>Bacteria</taxon>
        <taxon>Bacillati</taxon>
        <taxon>Actinomycetota</taxon>
        <taxon>Actinomycetes</taxon>
        <taxon>Kitasatosporales</taxon>
        <taxon>Streptomycetaceae</taxon>
        <taxon>Streptomyces</taxon>
    </lineage>
</organism>
<dbReference type="Proteomes" id="UP000400924">
    <property type="component" value="Unassembled WGS sequence"/>
</dbReference>
<feature type="region of interest" description="Disordered" evidence="1">
    <location>
        <begin position="1"/>
        <end position="84"/>
    </location>
</feature>